<evidence type="ECO:0000259" key="2">
    <source>
        <dbReference type="Pfam" id="PF13837"/>
    </source>
</evidence>
<comment type="caution">
    <text evidence="3">The sequence shown here is derived from an EMBL/GenBank/DDBJ whole genome shotgun (WGS) entry which is preliminary data.</text>
</comment>
<sequence>MAEQTTSAFREVNLSDGKCNVSLYVCAEEEKKIDEDPDYASELFKAALEGRLPSAGDDDSDLGNISESESNETLDKRKPNKRDLDLGNISESESNETLDKRKPNKRGYWSSAATWTLIRSIKKNSHLLSKNPENRTELFEKARKELQEDGYRFDTNNIKKKYSNLLKTYARSKERLKNPNKGNMNWEFFYVSSS</sequence>
<protein>
    <recommendedName>
        <fullName evidence="2">Myb/SANT-like DNA-binding domain-containing protein</fullName>
    </recommendedName>
</protein>
<evidence type="ECO:0000256" key="1">
    <source>
        <dbReference type="SAM" id="MobiDB-lite"/>
    </source>
</evidence>
<accession>A0AAN8WAN9</accession>
<dbReference type="Proteomes" id="UP001381693">
    <property type="component" value="Unassembled WGS sequence"/>
</dbReference>
<dbReference type="InterPro" id="IPR044822">
    <property type="entry name" value="Myb_DNA-bind_4"/>
</dbReference>
<feature type="region of interest" description="Disordered" evidence="1">
    <location>
        <begin position="51"/>
        <end position="105"/>
    </location>
</feature>
<organism evidence="3 4">
    <name type="scientific">Halocaridina rubra</name>
    <name type="common">Hawaiian red shrimp</name>
    <dbReference type="NCBI Taxonomy" id="373956"/>
    <lineage>
        <taxon>Eukaryota</taxon>
        <taxon>Metazoa</taxon>
        <taxon>Ecdysozoa</taxon>
        <taxon>Arthropoda</taxon>
        <taxon>Crustacea</taxon>
        <taxon>Multicrustacea</taxon>
        <taxon>Malacostraca</taxon>
        <taxon>Eumalacostraca</taxon>
        <taxon>Eucarida</taxon>
        <taxon>Decapoda</taxon>
        <taxon>Pleocyemata</taxon>
        <taxon>Caridea</taxon>
        <taxon>Atyoidea</taxon>
        <taxon>Atyidae</taxon>
        <taxon>Halocaridina</taxon>
    </lineage>
</organism>
<dbReference type="AlphaFoldDB" id="A0AAN8WAN9"/>
<proteinExistence type="predicted"/>
<dbReference type="Gene3D" id="1.10.10.60">
    <property type="entry name" value="Homeodomain-like"/>
    <property type="match status" value="1"/>
</dbReference>
<dbReference type="EMBL" id="JAXCGZ010022831">
    <property type="protein sequence ID" value="KAK7022873.1"/>
    <property type="molecule type" value="Genomic_DNA"/>
</dbReference>
<reference evidence="3 4" key="1">
    <citation type="submission" date="2023-11" db="EMBL/GenBank/DDBJ databases">
        <title>Halocaridina rubra genome assembly.</title>
        <authorList>
            <person name="Smith C."/>
        </authorList>
    </citation>
    <scope>NUCLEOTIDE SEQUENCE [LARGE SCALE GENOMIC DNA]</scope>
    <source>
        <strain evidence="3">EP-1</strain>
        <tissue evidence="3">Whole</tissue>
    </source>
</reference>
<gene>
    <name evidence="3" type="ORF">SK128_013681</name>
</gene>
<evidence type="ECO:0000313" key="3">
    <source>
        <dbReference type="EMBL" id="KAK7022873.1"/>
    </source>
</evidence>
<feature type="compositionally biased region" description="Basic and acidic residues" evidence="1">
    <location>
        <begin position="73"/>
        <end position="85"/>
    </location>
</feature>
<evidence type="ECO:0000313" key="4">
    <source>
        <dbReference type="Proteomes" id="UP001381693"/>
    </source>
</evidence>
<keyword evidence="4" id="KW-1185">Reference proteome</keyword>
<name>A0AAN8WAN9_HALRR</name>
<dbReference type="Pfam" id="PF13837">
    <property type="entry name" value="Myb_DNA-bind_4"/>
    <property type="match status" value="1"/>
</dbReference>
<feature type="domain" description="Myb/SANT-like DNA-binding" evidence="2">
    <location>
        <begin position="107"/>
        <end position="190"/>
    </location>
</feature>